<dbReference type="AlphaFoldDB" id="A0A427AJC6"/>
<organism evidence="1 2">
    <name type="scientific">Ensete ventricosum</name>
    <name type="common">Abyssinian banana</name>
    <name type="synonym">Musa ensete</name>
    <dbReference type="NCBI Taxonomy" id="4639"/>
    <lineage>
        <taxon>Eukaryota</taxon>
        <taxon>Viridiplantae</taxon>
        <taxon>Streptophyta</taxon>
        <taxon>Embryophyta</taxon>
        <taxon>Tracheophyta</taxon>
        <taxon>Spermatophyta</taxon>
        <taxon>Magnoliopsida</taxon>
        <taxon>Liliopsida</taxon>
        <taxon>Zingiberales</taxon>
        <taxon>Musaceae</taxon>
        <taxon>Ensete</taxon>
    </lineage>
</organism>
<comment type="caution">
    <text evidence="1">The sequence shown here is derived from an EMBL/GenBank/DDBJ whole genome shotgun (WGS) entry which is preliminary data.</text>
</comment>
<evidence type="ECO:0000313" key="1">
    <source>
        <dbReference type="EMBL" id="RRT76300.1"/>
    </source>
</evidence>
<reference evidence="1 2" key="1">
    <citation type="journal article" date="2014" name="Agronomy (Basel)">
        <title>A Draft Genome Sequence for Ensete ventricosum, the Drought-Tolerant Tree Against Hunger.</title>
        <authorList>
            <person name="Harrison J."/>
            <person name="Moore K.A."/>
            <person name="Paszkiewicz K."/>
            <person name="Jones T."/>
            <person name="Grant M."/>
            <person name="Ambacheew D."/>
            <person name="Muzemil S."/>
            <person name="Studholme D.J."/>
        </authorList>
    </citation>
    <scope>NUCLEOTIDE SEQUENCE [LARGE SCALE GENOMIC DNA]</scope>
</reference>
<accession>A0A427AJC6</accession>
<dbReference type="Proteomes" id="UP000287651">
    <property type="component" value="Unassembled WGS sequence"/>
</dbReference>
<dbReference type="EMBL" id="AMZH03002232">
    <property type="protein sequence ID" value="RRT76300.1"/>
    <property type="molecule type" value="Genomic_DNA"/>
</dbReference>
<proteinExistence type="predicted"/>
<protein>
    <submittedName>
        <fullName evidence="1">Uncharacterized protein</fullName>
    </submittedName>
</protein>
<gene>
    <name evidence="1" type="ORF">B296_00022918</name>
</gene>
<sequence length="81" mass="8882">MRCAPMCVVSRMRPSVPAPLKSGDHQCQSLPEIYTRPDAYSSSLLEWREGPARAPTTSSPPRGRNAAAPPIKCKIGQLHRL</sequence>
<evidence type="ECO:0000313" key="2">
    <source>
        <dbReference type="Proteomes" id="UP000287651"/>
    </source>
</evidence>
<name>A0A427AJC6_ENSVE</name>